<name>A0A7L4YT08_9ACTN</name>
<evidence type="ECO:0000313" key="1">
    <source>
        <dbReference type="EMBL" id="QHC01909.1"/>
    </source>
</evidence>
<proteinExistence type="predicted"/>
<dbReference type="KEGG" id="eke:EK0264_17600"/>
<sequence length="278" mass="30344">MDTPSTAGAKADFSSIYTAPDPRPYYTTLAELDYQIPGTAMGLVQRALEAMGGEPQILDLACSYGINGAILRTGTPYDELQSHYADPALADLSTDELRQRDREQFCSSVRQSRVVRGLDASAPAVQYAVDVGYLSEGWAEDLESDEPSAQFAAGVAGTGLITCTGGIGYLGVPTFARVLGVLDDPHNVWLMSFVLRMYSFEQIAAECERYGLVTEQLPGVLRQRRFADEGEQRTTIEAVRSRGIDPEGYESEGWYVADAFLTRPASAVRERPLESLFA</sequence>
<gene>
    <name evidence="1" type="ORF">EK0264_17600</name>
</gene>
<evidence type="ECO:0008006" key="3">
    <source>
        <dbReference type="Google" id="ProtNLM"/>
    </source>
</evidence>
<dbReference type="AlphaFoldDB" id="A0A7L4YT08"/>
<protein>
    <recommendedName>
        <fullName evidence="3">Class I SAM-dependent methyltransferase</fullName>
    </recommendedName>
</protein>
<dbReference type="InParanoid" id="A0A7L4YT08"/>
<dbReference type="RefSeq" id="WP_159547033.1">
    <property type="nucleotide sequence ID" value="NZ_CP047156.1"/>
</dbReference>
<evidence type="ECO:0000313" key="2">
    <source>
        <dbReference type="Proteomes" id="UP000463857"/>
    </source>
</evidence>
<accession>A0A7L4YT08</accession>
<reference evidence="1 2" key="1">
    <citation type="journal article" date="2018" name="Int. J. Syst. Evol. Microbiol.">
        <title>Epidermidibacterium keratini gen. nov., sp. nov., a member of the family Sporichthyaceae, isolated from keratin epidermis.</title>
        <authorList>
            <person name="Lee D.G."/>
            <person name="Trujillo M.E."/>
            <person name="Kang S."/>
            <person name="Nam J.J."/>
            <person name="Kim Y.J."/>
        </authorList>
    </citation>
    <scope>NUCLEOTIDE SEQUENCE [LARGE SCALE GENOMIC DNA]</scope>
    <source>
        <strain evidence="1 2">EPI-7</strain>
    </source>
</reference>
<dbReference type="EMBL" id="CP047156">
    <property type="protein sequence ID" value="QHC01909.1"/>
    <property type="molecule type" value="Genomic_DNA"/>
</dbReference>
<organism evidence="1 2">
    <name type="scientific">Epidermidibacterium keratini</name>
    <dbReference type="NCBI Taxonomy" id="1891644"/>
    <lineage>
        <taxon>Bacteria</taxon>
        <taxon>Bacillati</taxon>
        <taxon>Actinomycetota</taxon>
        <taxon>Actinomycetes</taxon>
        <taxon>Sporichthyales</taxon>
        <taxon>Sporichthyaceae</taxon>
        <taxon>Epidermidibacterium</taxon>
    </lineage>
</organism>
<dbReference type="Proteomes" id="UP000463857">
    <property type="component" value="Chromosome"/>
</dbReference>
<keyword evidence="2" id="KW-1185">Reference proteome</keyword>
<dbReference type="OrthoDB" id="7055571at2"/>